<dbReference type="Proteomes" id="UP000001075">
    <property type="component" value="Unassembled WGS sequence"/>
</dbReference>
<reference evidence="2" key="1">
    <citation type="journal article" date="2011" name="Nat. Biotechnol.">
        <title>The genomic sequence of the Chinese hamster ovary (CHO)-K1 cell line.</title>
        <authorList>
            <person name="Xu X."/>
            <person name="Nagarajan H."/>
            <person name="Lewis N.E."/>
            <person name="Pan S."/>
            <person name="Cai Z."/>
            <person name="Liu X."/>
            <person name="Chen W."/>
            <person name="Xie M."/>
            <person name="Wang W."/>
            <person name="Hammond S."/>
            <person name="Andersen M.R."/>
            <person name="Neff N."/>
            <person name="Passarelli B."/>
            <person name="Koh W."/>
            <person name="Fan H.C."/>
            <person name="Wang J."/>
            <person name="Gui Y."/>
            <person name="Lee K.H."/>
            <person name="Betenbaugh M.J."/>
            <person name="Quake S.R."/>
            <person name="Famili I."/>
            <person name="Palsson B.O."/>
            <person name="Wang J."/>
        </authorList>
    </citation>
    <scope>NUCLEOTIDE SEQUENCE [LARGE SCALE GENOMIC DNA]</scope>
    <source>
        <strain evidence="2">CHO K1 cell line</strain>
    </source>
</reference>
<dbReference type="AlphaFoldDB" id="G3IDB3"/>
<organism evidence="1 2">
    <name type="scientific">Cricetulus griseus</name>
    <name type="common">Chinese hamster</name>
    <name type="synonym">Cricetulus barabensis griseus</name>
    <dbReference type="NCBI Taxonomy" id="10029"/>
    <lineage>
        <taxon>Eukaryota</taxon>
        <taxon>Metazoa</taxon>
        <taxon>Chordata</taxon>
        <taxon>Craniata</taxon>
        <taxon>Vertebrata</taxon>
        <taxon>Euteleostomi</taxon>
        <taxon>Mammalia</taxon>
        <taxon>Eutheria</taxon>
        <taxon>Euarchontoglires</taxon>
        <taxon>Glires</taxon>
        <taxon>Rodentia</taxon>
        <taxon>Myomorpha</taxon>
        <taxon>Muroidea</taxon>
        <taxon>Cricetidae</taxon>
        <taxon>Cricetinae</taxon>
        <taxon>Cricetulus</taxon>
    </lineage>
</organism>
<evidence type="ECO:0000313" key="1">
    <source>
        <dbReference type="EMBL" id="EGW05167.1"/>
    </source>
</evidence>
<accession>G3IDB3</accession>
<dbReference type="InParanoid" id="G3IDB3"/>
<protein>
    <submittedName>
        <fullName evidence="1">Uncharacterized protein</fullName>
    </submittedName>
</protein>
<gene>
    <name evidence="1" type="ORF">I79_021689</name>
</gene>
<proteinExistence type="predicted"/>
<evidence type="ECO:0000313" key="2">
    <source>
        <dbReference type="Proteomes" id="UP000001075"/>
    </source>
</evidence>
<dbReference type="EMBL" id="JH002035">
    <property type="protein sequence ID" value="EGW05167.1"/>
    <property type="molecule type" value="Genomic_DNA"/>
</dbReference>
<sequence length="78" mass="8432">MVKSRNGGTLPVIPELGRCRQEDQEFKVIFVSTGSFRPAGLHNTLSPDTTGKTLGTIWEDSPHKLCLGTVIENSGASF</sequence>
<name>G3IDB3_CRIGR</name>